<accession>A0A1L8CT94</accession>
<keyword evidence="2" id="KW-1185">Reference proteome</keyword>
<reference evidence="2" key="1">
    <citation type="submission" date="2016-12" db="EMBL/GenBank/DDBJ databases">
        <title>Draft Genome Sequences od Carboxydothermus pertinax and islandicus, Hydrogenogenic Carboxydotrophic Bacteria.</title>
        <authorList>
            <person name="Fukuyama Y."/>
            <person name="Ohmae K."/>
            <person name="Yoneda Y."/>
            <person name="Yoshida T."/>
            <person name="Sako Y."/>
        </authorList>
    </citation>
    <scope>NUCLEOTIDE SEQUENCE [LARGE SCALE GENOMIC DNA]</scope>
    <source>
        <strain evidence="2">Ug1</strain>
    </source>
</reference>
<name>A0A1L8CT94_9THEO</name>
<organism evidence="1 2">
    <name type="scientific">Carboxydothermus pertinax</name>
    <dbReference type="NCBI Taxonomy" id="870242"/>
    <lineage>
        <taxon>Bacteria</taxon>
        <taxon>Bacillati</taxon>
        <taxon>Bacillota</taxon>
        <taxon>Clostridia</taxon>
        <taxon>Thermoanaerobacterales</taxon>
        <taxon>Thermoanaerobacteraceae</taxon>
        <taxon>Carboxydothermus</taxon>
    </lineage>
</organism>
<evidence type="ECO:0000313" key="1">
    <source>
        <dbReference type="EMBL" id="GAV22141.1"/>
    </source>
</evidence>
<dbReference type="GO" id="GO:0009236">
    <property type="term" value="P:cobalamin biosynthetic process"/>
    <property type="evidence" value="ECO:0007669"/>
    <property type="project" value="InterPro"/>
</dbReference>
<dbReference type="NCBIfam" id="NF004637">
    <property type="entry name" value="PRK05986.1"/>
    <property type="match status" value="1"/>
</dbReference>
<dbReference type="InterPro" id="IPR027417">
    <property type="entry name" value="P-loop_NTPase"/>
</dbReference>
<evidence type="ECO:0000313" key="2">
    <source>
        <dbReference type="Proteomes" id="UP000187485"/>
    </source>
</evidence>
<dbReference type="Pfam" id="PF02572">
    <property type="entry name" value="CobA_CobO_BtuR"/>
    <property type="match status" value="1"/>
</dbReference>
<dbReference type="EMBL" id="BDJK01000009">
    <property type="protein sequence ID" value="GAV22141.1"/>
    <property type="molecule type" value="Genomic_DNA"/>
</dbReference>
<protein>
    <submittedName>
        <fullName evidence="1">Cob(I)yrinic acid a,c-diamide adenosyltransferase</fullName>
    </submittedName>
</protein>
<dbReference type="OrthoDB" id="9810309at2"/>
<sequence length="174" mass="19503">MGKEKGLVLVFTGNGKGKTTSALGMAFRAWGQGMRILVLQFIKGGWKYGELKAAEALGERFVMRQLGEGFLSEEKFDEHRRAAQEALIEAKKEILSGNWDMIILDEIIYSIGYGLVDEEQVLDLIKIKPEKLHLVLTGRNASERIIDAADLVSEIREIKHPYQKGIPAQKGIEF</sequence>
<gene>
    <name evidence="1" type="ORF">cpu_06510</name>
</gene>
<dbReference type="AlphaFoldDB" id="A0A1L8CT94"/>
<keyword evidence="1" id="KW-0808">Transferase</keyword>
<dbReference type="CDD" id="cd00561">
    <property type="entry name" value="CobA_ACA"/>
    <property type="match status" value="1"/>
</dbReference>
<proteinExistence type="predicted"/>
<dbReference type="SUPFAM" id="SSF52540">
    <property type="entry name" value="P-loop containing nucleoside triphosphate hydrolases"/>
    <property type="match status" value="1"/>
</dbReference>
<dbReference type="GO" id="GO:0008817">
    <property type="term" value="F:corrinoid adenosyltransferase activity"/>
    <property type="evidence" value="ECO:0007669"/>
    <property type="project" value="InterPro"/>
</dbReference>
<dbReference type="STRING" id="870242.cpu_06510"/>
<dbReference type="Gene3D" id="3.40.50.300">
    <property type="entry name" value="P-loop containing nucleotide triphosphate hydrolases"/>
    <property type="match status" value="1"/>
</dbReference>
<dbReference type="RefSeq" id="WP_075858610.1">
    <property type="nucleotide sequence ID" value="NZ_BDJK01000009.1"/>
</dbReference>
<dbReference type="InterPro" id="IPR003724">
    <property type="entry name" value="CblAdoTrfase_CobA"/>
</dbReference>
<dbReference type="Proteomes" id="UP000187485">
    <property type="component" value="Unassembled WGS sequence"/>
</dbReference>
<dbReference type="PANTHER" id="PTHR46638">
    <property type="entry name" value="CORRINOID ADENOSYLTRANSFERASE"/>
    <property type="match status" value="1"/>
</dbReference>
<dbReference type="NCBIfam" id="TIGR00708">
    <property type="entry name" value="cobA"/>
    <property type="match status" value="1"/>
</dbReference>
<dbReference type="PIRSF" id="PIRSF015617">
    <property type="entry name" value="Adensltrnsf_CobA"/>
    <property type="match status" value="1"/>
</dbReference>
<dbReference type="PANTHER" id="PTHR46638:SF1">
    <property type="entry name" value="CORRINOID ADENOSYLTRANSFERASE"/>
    <property type="match status" value="1"/>
</dbReference>
<comment type="caution">
    <text evidence="1">The sequence shown here is derived from an EMBL/GenBank/DDBJ whole genome shotgun (WGS) entry which is preliminary data.</text>
</comment>
<dbReference type="GO" id="GO:0005524">
    <property type="term" value="F:ATP binding"/>
    <property type="evidence" value="ECO:0007669"/>
    <property type="project" value="InterPro"/>
</dbReference>